<dbReference type="CDD" id="cd00610">
    <property type="entry name" value="OAT_like"/>
    <property type="match status" value="1"/>
</dbReference>
<dbReference type="InterPro" id="IPR015421">
    <property type="entry name" value="PyrdxlP-dep_Trfase_major"/>
</dbReference>
<comment type="subunit">
    <text evidence="3">Homotetramer.</text>
</comment>
<evidence type="ECO:0000256" key="1">
    <source>
        <dbReference type="ARBA" id="ARBA00001933"/>
    </source>
</evidence>
<comment type="similarity">
    <text evidence="2 9">Belongs to the class-III pyridoxal-phosphate-dependent aminotransferase family.</text>
</comment>
<dbReference type="EC" id="2.6.1.44" evidence="4"/>
<evidence type="ECO:0000256" key="4">
    <source>
        <dbReference type="ARBA" id="ARBA00013049"/>
    </source>
</evidence>
<dbReference type="RefSeq" id="WP_145282554.1">
    <property type="nucleotide sequence ID" value="NZ_CP036291.1"/>
</dbReference>
<evidence type="ECO:0000256" key="9">
    <source>
        <dbReference type="RuleBase" id="RU003560"/>
    </source>
</evidence>
<evidence type="ECO:0000256" key="3">
    <source>
        <dbReference type="ARBA" id="ARBA00011881"/>
    </source>
</evidence>
<comment type="cofactor">
    <cofactor evidence="1">
        <name>pyridoxal 5'-phosphate</name>
        <dbReference type="ChEBI" id="CHEBI:597326"/>
    </cofactor>
</comment>
<reference evidence="10 11" key="1">
    <citation type="submission" date="2019-02" db="EMBL/GenBank/DDBJ databases">
        <title>Deep-cultivation of Planctomycetes and their phenomic and genomic characterization uncovers novel biology.</title>
        <authorList>
            <person name="Wiegand S."/>
            <person name="Jogler M."/>
            <person name="Boedeker C."/>
            <person name="Pinto D."/>
            <person name="Vollmers J."/>
            <person name="Rivas-Marin E."/>
            <person name="Kohn T."/>
            <person name="Peeters S.H."/>
            <person name="Heuer A."/>
            <person name="Rast P."/>
            <person name="Oberbeckmann S."/>
            <person name="Bunk B."/>
            <person name="Jeske O."/>
            <person name="Meyerdierks A."/>
            <person name="Storesund J.E."/>
            <person name="Kallscheuer N."/>
            <person name="Luecker S."/>
            <person name="Lage O.M."/>
            <person name="Pohl T."/>
            <person name="Merkel B.J."/>
            <person name="Hornburger P."/>
            <person name="Mueller R.-W."/>
            <person name="Bruemmer F."/>
            <person name="Labrenz M."/>
            <person name="Spormann A.M."/>
            <person name="Op den Camp H."/>
            <person name="Overmann J."/>
            <person name="Amann R."/>
            <person name="Jetten M.S.M."/>
            <person name="Mascher T."/>
            <person name="Medema M.H."/>
            <person name="Devos D.P."/>
            <person name="Kaster A.-K."/>
            <person name="Ovreas L."/>
            <person name="Rohde M."/>
            <person name="Galperin M.Y."/>
            <person name="Jogler C."/>
        </authorList>
    </citation>
    <scope>NUCLEOTIDE SEQUENCE [LARGE SCALE GENOMIC DNA]</scope>
    <source>
        <strain evidence="10 11">Pla175</strain>
    </source>
</reference>
<dbReference type="InterPro" id="IPR015424">
    <property type="entry name" value="PyrdxlP-dep_Trfase"/>
</dbReference>
<dbReference type="PANTHER" id="PTHR45688:SF3">
    <property type="entry name" value="ALANINE--GLYOXYLATE AMINOTRANSFERASE 2, MITOCHONDRIAL"/>
    <property type="match status" value="1"/>
</dbReference>
<dbReference type="InterPro" id="IPR049704">
    <property type="entry name" value="Aminotrans_3_PPA_site"/>
</dbReference>
<evidence type="ECO:0000256" key="2">
    <source>
        <dbReference type="ARBA" id="ARBA00008954"/>
    </source>
</evidence>
<dbReference type="SUPFAM" id="SSF53383">
    <property type="entry name" value="PLP-dependent transferases"/>
    <property type="match status" value="1"/>
</dbReference>
<dbReference type="OrthoDB" id="9816013at2"/>
<evidence type="ECO:0000313" key="10">
    <source>
        <dbReference type="EMBL" id="QDU88050.1"/>
    </source>
</evidence>
<sequence>MQLPIINHQPAPYTGPSRAEVIALRKQYVSPGVITYYKEPLMIVEGKMQYVWDETGRRYLDAFAGIVTVSVGHCHPKVLEKVQAQSGKLQHTTTIYLNPVLGQFAEKLASKMPDGLTRSYFTNSGSEANEVAILSAREHTGNTDVIALRNAYHGGTSTTMGLTAHGTWKFKSNQTLGIHHTHAGYCYRCPYGLEYPSCDLKCARDIEEVIRYQTPGEVACFIGEPIQGVGGAVTPPKEYFQIIYEIVRKYGGLCYADEVQGGFGRTGEHYWSHQHWGVKPDGITMAKGIGNGIPLGAFTTTEEISKVMNNRIHFNTFGGNPVSMTQGLATLEVIDEEGIQENARVVGGHMKDSLLALQEKHPIIGEVRGLGLMLGVELVRDRKTKEPANTEAAAVMERMKDRGVLLGKGGLYGNTLRIKPPMCITKDDSDYLTAMLDEVFTELQKG</sequence>
<keyword evidence="6 10" id="KW-0808">Transferase</keyword>
<dbReference type="InterPro" id="IPR015422">
    <property type="entry name" value="PyrdxlP-dep_Trfase_small"/>
</dbReference>
<dbReference type="KEGG" id="pnd:Pla175_14200"/>
<evidence type="ECO:0000256" key="6">
    <source>
        <dbReference type="ARBA" id="ARBA00022679"/>
    </source>
</evidence>
<protein>
    <recommendedName>
        <fullName evidence="4">alanine--glyoxylate transaminase</fullName>
        <ecNumber evidence="4">2.6.1.44</ecNumber>
    </recommendedName>
</protein>
<dbReference type="EMBL" id="CP036291">
    <property type="protein sequence ID" value="QDU88050.1"/>
    <property type="molecule type" value="Genomic_DNA"/>
</dbReference>
<keyword evidence="7 9" id="KW-0663">Pyridoxal phosphate</keyword>
<keyword evidence="5 10" id="KW-0032">Aminotransferase</keyword>
<dbReference type="InterPro" id="IPR005814">
    <property type="entry name" value="Aminotrans_3"/>
</dbReference>
<proteinExistence type="inferred from homology"/>
<keyword evidence="10" id="KW-0670">Pyruvate</keyword>
<dbReference type="PANTHER" id="PTHR45688">
    <property type="match status" value="1"/>
</dbReference>
<evidence type="ECO:0000313" key="11">
    <source>
        <dbReference type="Proteomes" id="UP000317429"/>
    </source>
</evidence>
<dbReference type="Gene3D" id="3.40.640.10">
    <property type="entry name" value="Type I PLP-dependent aspartate aminotransferase-like (Major domain)"/>
    <property type="match status" value="1"/>
</dbReference>
<dbReference type="Pfam" id="PF00202">
    <property type="entry name" value="Aminotran_3"/>
    <property type="match status" value="1"/>
</dbReference>
<accession>A0A518D9B4</accession>
<dbReference type="PIRSF" id="PIRSF000521">
    <property type="entry name" value="Transaminase_4ab_Lys_Orn"/>
    <property type="match status" value="1"/>
</dbReference>
<organism evidence="10 11">
    <name type="scientific">Pirellulimonas nuda</name>
    <dbReference type="NCBI Taxonomy" id="2528009"/>
    <lineage>
        <taxon>Bacteria</taxon>
        <taxon>Pseudomonadati</taxon>
        <taxon>Planctomycetota</taxon>
        <taxon>Planctomycetia</taxon>
        <taxon>Pirellulales</taxon>
        <taxon>Lacipirellulaceae</taxon>
        <taxon>Pirellulimonas</taxon>
    </lineage>
</organism>
<keyword evidence="8" id="KW-0809">Transit peptide</keyword>
<evidence type="ECO:0000256" key="8">
    <source>
        <dbReference type="ARBA" id="ARBA00022946"/>
    </source>
</evidence>
<dbReference type="Gene3D" id="3.90.1150.10">
    <property type="entry name" value="Aspartate Aminotransferase, domain 1"/>
    <property type="match status" value="1"/>
</dbReference>
<dbReference type="FunFam" id="3.40.640.10:FF:000004">
    <property type="entry name" value="Acetylornithine aminotransferase"/>
    <property type="match status" value="1"/>
</dbReference>
<dbReference type="Proteomes" id="UP000317429">
    <property type="component" value="Chromosome"/>
</dbReference>
<gene>
    <name evidence="10" type="primary">tpa</name>
    <name evidence="10" type="ORF">Pla175_14200</name>
</gene>
<dbReference type="AlphaFoldDB" id="A0A518D9B4"/>
<dbReference type="GO" id="GO:0008453">
    <property type="term" value="F:alanine-glyoxylate transaminase activity"/>
    <property type="evidence" value="ECO:0007669"/>
    <property type="project" value="UniProtKB-EC"/>
</dbReference>
<dbReference type="GO" id="GO:0030170">
    <property type="term" value="F:pyridoxal phosphate binding"/>
    <property type="evidence" value="ECO:0007669"/>
    <property type="project" value="InterPro"/>
</dbReference>
<evidence type="ECO:0000256" key="5">
    <source>
        <dbReference type="ARBA" id="ARBA00022576"/>
    </source>
</evidence>
<name>A0A518D9B4_9BACT</name>
<evidence type="ECO:0000256" key="7">
    <source>
        <dbReference type="ARBA" id="ARBA00022898"/>
    </source>
</evidence>
<dbReference type="PROSITE" id="PS00600">
    <property type="entry name" value="AA_TRANSFER_CLASS_3"/>
    <property type="match status" value="1"/>
</dbReference>
<keyword evidence="11" id="KW-1185">Reference proteome</keyword>